<gene>
    <name evidence="2" type="ORF">NEMVEDRAFT_v1g238722</name>
</gene>
<keyword evidence="1" id="KW-1133">Transmembrane helix</keyword>
<organism evidence="2 3">
    <name type="scientific">Nematostella vectensis</name>
    <name type="common">Starlet sea anemone</name>
    <dbReference type="NCBI Taxonomy" id="45351"/>
    <lineage>
        <taxon>Eukaryota</taxon>
        <taxon>Metazoa</taxon>
        <taxon>Cnidaria</taxon>
        <taxon>Anthozoa</taxon>
        <taxon>Hexacorallia</taxon>
        <taxon>Actiniaria</taxon>
        <taxon>Edwardsiidae</taxon>
        <taxon>Nematostella</taxon>
    </lineage>
</organism>
<dbReference type="Pfam" id="PF05960">
    <property type="entry name" value="DUF885"/>
    <property type="match status" value="1"/>
</dbReference>
<dbReference type="OrthoDB" id="5956142at2759"/>
<dbReference type="EMBL" id="DS469514">
    <property type="protein sequence ID" value="EDO48240.1"/>
    <property type="molecule type" value="Genomic_DNA"/>
</dbReference>
<name>A7RJC3_NEMVE</name>
<dbReference type="KEGG" id="nve:5520476"/>
<dbReference type="PANTHER" id="PTHR33361:SF2">
    <property type="entry name" value="DUF885 DOMAIN-CONTAINING PROTEIN"/>
    <property type="match status" value="1"/>
</dbReference>
<keyword evidence="1" id="KW-0812">Transmembrane</keyword>
<accession>A7RJC3</accession>
<dbReference type="HOGENOM" id="CLU_019486_0_0_1"/>
<dbReference type="PhylomeDB" id="A7RJC3"/>
<dbReference type="Proteomes" id="UP000001593">
    <property type="component" value="Unassembled WGS sequence"/>
</dbReference>
<feature type="transmembrane region" description="Helical" evidence="1">
    <location>
        <begin position="36"/>
        <end position="58"/>
    </location>
</feature>
<dbReference type="AlphaFoldDB" id="A7RJC3"/>
<evidence type="ECO:0008006" key="4">
    <source>
        <dbReference type="Google" id="ProtNLM"/>
    </source>
</evidence>
<proteinExistence type="predicted"/>
<protein>
    <recommendedName>
        <fullName evidence="4">DUF885 domain-containing protein</fullName>
    </recommendedName>
</protein>
<evidence type="ECO:0000313" key="2">
    <source>
        <dbReference type="EMBL" id="EDO48240.1"/>
    </source>
</evidence>
<reference evidence="2 3" key="1">
    <citation type="journal article" date="2007" name="Science">
        <title>Sea anemone genome reveals ancestral eumetazoan gene repertoire and genomic organization.</title>
        <authorList>
            <person name="Putnam N.H."/>
            <person name="Srivastava M."/>
            <person name="Hellsten U."/>
            <person name="Dirks B."/>
            <person name="Chapman J."/>
            <person name="Salamov A."/>
            <person name="Terry A."/>
            <person name="Shapiro H."/>
            <person name="Lindquist E."/>
            <person name="Kapitonov V.V."/>
            <person name="Jurka J."/>
            <person name="Genikhovich G."/>
            <person name="Grigoriev I.V."/>
            <person name="Lucas S.M."/>
            <person name="Steele R.E."/>
            <person name="Finnerty J.R."/>
            <person name="Technau U."/>
            <person name="Martindale M.Q."/>
            <person name="Rokhsar D.S."/>
        </authorList>
    </citation>
    <scope>NUCLEOTIDE SEQUENCE [LARGE SCALE GENOMIC DNA]</scope>
    <source>
        <strain evidence="3">CH2 X CH6</strain>
    </source>
</reference>
<keyword evidence="1" id="KW-0472">Membrane</keyword>
<dbReference type="InParanoid" id="A7RJC3"/>
<dbReference type="OMA" id="ENINDSX"/>
<evidence type="ECO:0000313" key="3">
    <source>
        <dbReference type="Proteomes" id="UP000001593"/>
    </source>
</evidence>
<dbReference type="PANTHER" id="PTHR33361">
    <property type="entry name" value="GLR0591 PROTEIN"/>
    <property type="match status" value="1"/>
</dbReference>
<evidence type="ECO:0000256" key="1">
    <source>
        <dbReference type="SAM" id="Phobius"/>
    </source>
</evidence>
<sequence length="793" mass="90080">MDAEINALNKLHGSAITMIPLNEEEQHNSKRRLCKVFLGGFLLAAFAAGVIMITVSVLNNKPSNDLNSHGKNADQTSANHQNSAKRDAVPNLLIFLQKVQTAYFAAYPYKIITKPGVTNAEIRAVFKPYDPRPSALKHTTDVASRLKRELDSHFTPLVEGMLSNRELKGLYEARFFLRHFNSNPYETDYYAGDFMLGPNIFSWQPSGSLFMWLQHTGDHLKPRTFGEVVEFLGTLRKYKDTVLGFKENMKLGVKAGMVRSREACKAGLDVYKKNNWHIVTYGAKGILRTNVGKKFLSPDFLVQLAPQVYQDWFQQHGKTIAQSIQDSLVDFLGKPVVEYIKYMENEHSIHCVPSHLSSGLATLPLAHVYRNGVADLSLPTTGRLPSGESLNGSRAYQSILSFFTTTNVTPRAISDMGWARLKELKKQAVSIAQQVTGEIDEDVAVSKFRTKLSSRAMFFNSKPFPANESDENAFSVCSTEASAQRYCPHRWKAYEVWKSSAGHIYQSLRSKIPSLFYTSGSKKTTPTYTVTVVPDFNPTSSYHSYNSRKHRLPFFMDDFGPIFAEWSTTAHETEPGHHLEVDGYYDNFIDTNNDAISWLGETTFISGFTEGWATYAETPLVAVDIDAYKNDLMSRYGMLQQQIMNALRLVIETGLHSFGMDRTTAIRLFDEYAWDSSDLASKEVTRYQSMMGQGVSYMIGQNAFKNARKYAEDKLGSRFSIREFHYQVLHQGELTFDYLEKYVQHYVRGKLSTCCTPRDESAEAKRQRRTIGRHWRRHAKRLPRDPWRGVVHT</sequence>
<keyword evidence="3" id="KW-1185">Reference proteome</keyword>
<dbReference type="InterPro" id="IPR010281">
    <property type="entry name" value="DUF885"/>
</dbReference>